<protein>
    <submittedName>
        <fullName evidence="1">Uncharacterized protein</fullName>
    </submittedName>
</protein>
<dbReference type="PANTHER" id="PTHR36943:SF1">
    <property type="entry name" value="CCHC-TYPE DOMAIN-CONTAINING PROTEIN"/>
    <property type="match status" value="1"/>
</dbReference>
<gene>
    <name evidence="1" type="ORF">EG68_05356</name>
</gene>
<proteinExistence type="predicted"/>
<name>A0A8S9YT09_9TREM</name>
<reference evidence="1" key="1">
    <citation type="submission" date="2019-07" db="EMBL/GenBank/DDBJ databases">
        <title>Annotation for the trematode Paragonimus miyazaki's.</title>
        <authorList>
            <person name="Choi Y.-J."/>
        </authorList>
    </citation>
    <scope>NUCLEOTIDE SEQUENCE</scope>
    <source>
        <strain evidence="1">Japan</strain>
    </source>
</reference>
<dbReference type="Proteomes" id="UP000822476">
    <property type="component" value="Unassembled WGS sequence"/>
</dbReference>
<evidence type="ECO:0000313" key="1">
    <source>
        <dbReference type="EMBL" id="KAF7257734.1"/>
    </source>
</evidence>
<keyword evidence="2" id="KW-1185">Reference proteome</keyword>
<dbReference type="PANTHER" id="PTHR36943">
    <property type="entry name" value="CCHC-TYPE DOMAIN-CONTAINING PROTEIN"/>
    <property type="match status" value="1"/>
</dbReference>
<dbReference type="OrthoDB" id="6284779at2759"/>
<sequence>MANPNVTPCINGVSTRLQLDTASHITLISSDTWRKLGRPPLLPKHHTARNVLDGTLKLAGEVTCEITFGDSRIEACCFVTDHPGLDLLGLDWMDDLKLLDQPVNMCNQTKLHSRSEALLLAPGIQGQIEKPKIRPQFDTALREIPETYILEKHHFLETDADTSRIEVS</sequence>
<accession>A0A8S9YT09</accession>
<dbReference type="InterPro" id="IPR021109">
    <property type="entry name" value="Peptidase_aspartic_dom_sf"/>
</dbReference>
<evidence type="ECO:0000313" key="2">
    <source>
        <dbReference type="Proteomes" id="UP000822476"/>
    </source>
</evidence>
<dbReference type="EMBL" id="JTDE01002181">
    <property type="protein sequence ID" value="KAF7257734.1"/>
    <property type="molecule type" value="Genomic_DNA"/>
</dbReference>
<dbReference type="SUPFAM" id="SSF50630">
    <property type="entry name" value="Acid proteases"/>
    <property type="match status" value="1"/>
</dbReference>
<organism evidence="1 2">
    <name type="scientific">Paragonimus skrjabini miyazakii</name>
    <dbReference type="NCBI Taxonomy" id="59628"/>
    <lineage>
        <taxon>Eukaryota</taxon>
        <taxon>Metazoa</taxon>
        <taxon>Spiralia</taxon>
        <taxon>Lophotrochozoa</taxon>
        <taxon>Platyhelminthes</taxon>
        <taxon>Trematoda</taxon>
        <taxon>Digenea</taxon>
        <taxon>Plagiorchiida</taxon>
        <taxon>Troglotremata</taxon>
        <taxon>Troglotrematidae</taxon>
        <taxon>Paragonimus</taxon>
    </lineage>
</organism>
<dbReference type="Gene3D" id="2.40.70.10">
    <property type="entry name" value="Acid Proteases"/>
    <property type="match status" value="1"/>
</dbReference>
<comment type="caution">
    <text evidence="1">The sequence shown here is derived from an EMBL/GenBank/DDBJ whole genome shotgun (WGS) entry which is preliminary data.</text>
</comment>
<dbReference type="AlphaFoldDB" id="A0A8S9YT09"/>